<dbReference type="Proteomes" id="UP001151699">
    <property type="component" value="Unassembled WGS sequence"/>
</dbReference>
<keyword evidence="2" id="KW-1185">Reference proteome</keyword>
<dbReference type="AlphaFoldDB" id="A0A9Q0MKW1"/>
<dbReference type="GO" id="GO:0044179">
    <property type="term" value="P:hemolysis in another organism"/>
    <property type="evidence" value="ECO:0007669"/>
    <property type="project" value="InterPro"/>
</dbReference>
<dbReference type="Pfam" id="PF06109">
    <property type="entry name" value="HlyE"/>
    <property type="match status" value="1"/>
</dbReference>
<reference evidence="1" key="1">
    <citation type="submission" date="2022-07" db="EMBL/GenBank/DDBJ databases">
        <authorList>
            <person name="Trinca V."/>
            <person name="Uliana J.V.C."/>
            <person name="Torres T.T."/>
            <person name="Ward R.J."/>
            <person name="Monesi N."/>
        </authorList>
    </citation>
    <scope>NUCLEOTIDE SEQUENCE</scope>
    <source>
        <strain evidence="1">HSMRA1968</strain>
        <tissue evidence="1">Whole embryos</tissue>
    </source>
</reference>
<protein>
    <submittedName>
        <fullName evidence="1">Hemolysin E</fullName>
    </submittedName>
</protein>
<dbReference type="OrthoDB" id="78854at2759"/>
<dbReference type="SUPFAM" id="SSF58100">
    <property type="entry name" value="Bacterial hemolysins"/>
    <property type="match status" value="1"/>
</dbReference>
<organism evidence="1 2">
    <name type="scientific">Pseudolycoriella hygida</name>
    <dbReference type="NCBI Taxonomy" id="35572"/>
    <lineage>
        <taxon>Eukaryota</taxon>
        <taxon>Metazoa</taxon>
        <taxon>Ecdysozoa</taxon>
        <taxon>Arthropoda</taxon>
        <taxon>Hexapoda</taxon>
        <taxon>Insecta</taxon>
        <taxon>Pterygota</taxon>
        <taxon>Neoptera</taxon>
        <taxon>Endopterygota</taxon>
        <taxon>Diptera</taxon>
        <taxon>Nematocera</taxon>
        <taxon>Sciaroidea</taxon>
        <taxon>Sciaridae</taxon>
        <taxon>Pseudolycoriella</taxon>
    </lineage>
</organism>
<gene>
    <name evidence="1" type="primary">hlyE_6</name>
    <name evidence="1" type="ORF">Bhyg_17915</name>
</gene>
<dbReference type="InterPro" id="IPR027018">
    <property type="entry name" value="Hemolysin_E"/>
</dbReference>
<evidence type="ECO:0000313" key="1">
    <source>
        <dbReference type="EMBL" id="KAJ6618223.1"/>
    </source>
</evidence>
<comment type="caution">
    <text evidence="1">The sequence shown here is derived from an EMBL/GenBank/DDBJ whole genome shotgun (WGS) entry which is preliminary data.</text>
</comment>
<dbReference type="Gene3D" id="1.20.1170.10">
    <property type="match status" value="1"/>
</dbReference>
<dbReference type="EMBL" id="WJQU01004226">
    <property type="protein sequence ID" value="KAJ6618223.1"/>
    <property type="molecule type" value="Genomic_DNA"/>
</dbReference>
<name>A0A9Q0MKW1_9DIPT</name>
<sequence length="296" mass="33105">MAAKTQAITLTKQSIDSLNSVLSLYSTVLDRIIPWGTFNNTIKELDRYRDDYSNESGQLVNEIKNLMNRAQSCYDDATQSIYNWCSVAKQLLEKYFKIFDNRQSNAFQQIKEILIMVLAEGVKHMGAGQDKLNESSTSFNNAAGKLSTLYTRFNNEFDSKSSYYLGKVDQIRKEAYASAAAGAIAGPFGLLIAYAIAAGTVEGKLIPELNQKLNEVKNFFNHLKSLITQADGDIDSTKNKLRAEISNIGELKTQAEASKTVIEMDELDALREAILSSVKTLINQCDDYQRNHGRKH</sequence>
<proteinExistence type="predicted"/>
<accession>A0A9Q0MKW1</accession>
<evidence type="ECO:0000313" key="2">
    <source>
        <dbReference type="Proteomes" id="UP001151699"/>
    </source>
</evidence>